<dbReference type="AlphaFoldDB" id="X0UM18"/>
<gene>
    <name evidence="1" type="ORF">S01H1_36714</name>
</gene>
<protein>
    <submittedName>
        <fullName evidence="1">Uncharacterized protein</fullName>
    </submittedName>
</protein>
<organism evidence="1">
    <name type="scientific">marine sediment metagenome</name>
    <dbReference type="NCBI Taxonomy" id="412755"/>
    <lineage>
        <taxon>unclassified sequences</taxon>
        <taxon>metagenomes</taxon>
        <taxon>ecological metagenomes</taxon>
    </lineage>
</organism>
<dbReference type="EMBL" id="BARS01023021">
    <property type="protein sequence ID" value="GAG06700.1"/>
    <property type="molecule type" value="Genomic_DNA"/>
</dbReference>
<sequence length="86" mass="9799">KPSISNEEKDTVDKLNRPKITWKGDEITLPINGIKKKFARNPKTNEVYDFDSYNQAVEFGDEGDLIRVGKLVKKPDGKYKFVQIAA</sequence>
<name>X0UM18_9ZZZZ</name>
<comment type="caution">
    <text evidence="1">The sequence shown here is derived from an EMBL/GenBank/DDBJ whole genome shotgun (WGS) entry which is preliminary data.</text>
</comment>
<evidence type="ECO:0000313" key="1">
    <source>
        <dbReference type="EMBL" id="GAG06700.1"/>
    </source>
</evidence>
<reference evidence="1" key="1">
    <citation type="journal article" date="2014" name="Front. Microbiol.">
        <title>High frequency of phylogenetically diverse reductive dehalogenase-homologous genes in deep subseafloor sedimentary metagenomes.</title>
        <authorList>
            <person name="Kawai M."/>
            <person name="Futagami T."/>
            <person name="Toyoda A."/>
            <person name="Takaki Y."/>
            <person name="Nishi S."/>
            <person name="Hori S."/>
            <person name="Arai W."/>
            <person name="Tsubouchi T."/>
            <person name="Morono Y."/>
            <person name="Uchiyama I."/>
            <person name="Ito T."/>
            <person name="Fujiyama A."/>
            <person name="Inagaki F."/>
            <person name="Takami H."/>
        </authorList>
    </citation>
    <scope>NUCLEOTIDE SEQUENCE</scope>
    <source>
        <strain evidence="1">Expedition CK06-06</strain>
    </source>
</reference>
<accession>X0UM18</accession>
<proteinExistence type="predicted"/>
<feature type="non-terminal residue" evidence="1">
    <location>
        <position position="1"/>
    </location>
</feature>